<keyword evidence="2" id="KW-1185">Reference proteome</keyword>
<comment type="caution">
    <text evidence="1">The sequence shown here is derived from an EMBL/GenBank/DDBJ whole genome shotgun (WGS) entry which is preliminary data.</text>
</comment>
<dbReference type="AlphaFoldDB" id="A0A8H5RNS9"/>
<dbReference type="EMBL" id="JAAQRI010000113">
    <property type="protein sequence ID" value="KAF5636718.1"/>
    <property type="molecule type" value="Genomic_DNA"/>
</dbReference>
<sequence length="389" mass="44746">MEPISMAIGIVPLSMQLVKTIITIKELVNDHRSAAKELDHICRKLDKLEDVCKLLNIALSEASGSSFTIGQSVMFDNLQCTIKECCVEVSHVYQEITKISRNLSKTRSPFRSTGYILLNYRLPRVLMISNRGSDFGISVRKAFESDNIQAIVGFFSQGLLTTATIVTYTEYNPEDEASLLGLAISFKSRKVLNFLKDHMDFSEERNHVALLDFPCRWPKTDEGFSCILDYIHMRKMQMTLEEFRRFFHCHEARHMIAYVEACRQYFLDDLEGFNDVVLRQVSYMFGLVSIYQTSSSPIENWASLLANAVPRGRDLITSSECHFKSTLWFIQQYSFNSDAAWQSLCRWIDILELAQVDVSNCLRVAIKRSFKNWADTQICDEGIVRRIPR</sequence>
<proteinExistence type="predicted"/>
<name>A0A8H5RNS9_9HYPO</name>
<accession>A0A8H5RNS9</accession>
<dbReference type="GeneID" id="59304742"/>
<evidence type="ECO:0000313" key="1">
    <source>
        <dbReference type="EMBL" id="KAF5636718.1"/>
    </source>
</evidence>
<gene>
    <name evidence="1" type="ORF">FTJAE_5914</name>
</gene>
<protein>
    <recommendedName>
        <fullName evidence="3">Fungal N-terminal domain-containing protein</fullName>
    </recommendedName>
</protein>
<dbReference type="Proteomes" id="UP000530670">
    <property type="component" value="Unassembled WGS sequence"/>
</dbReference>
<reference evidence="1 2" key="1">
    <citation type="submission" date="2020-05" db="EMBL/GenBank/DDBJ databases">
        <title>Identification and distribution of gene clusters putatively required for synthesis of sphingolipid metabolism inhibitors in phylogenetically diverse species of the filamentous fungus Fusarium.</title>
        <authorList>
            <person name="Kim H.-S."/>
            <person name="Busman M."/>
            <person name="Brown D.W."/>
            <person name="Divon H."/>
            <person name="Uhlig S."/>
            <person name="Proctor R.H."/>
        </authorList>
    </citation>
    <scope>NUCLEOTIDE SEQUENCE [LARGE SCALE GENOMIC DNA]</scope>
    <source>
        <strain evidence="1 2">NRRL 66243</strain>
    </source>
</reference>
<evidence type="ECO:0008006" key="3">
    <source>
        <dbReference type="Google" id="ProtNLM"/>
    </source>
</evidence>
<organism evidence="1 2">
    <name type="scientific">Fusarium tjaetaba</name>
    <dbReference type="NCBI Taxonomy" id="1567544"/>
    <lineage>
        <taxon>Eukaryota</taxon>
        <taxon>Fungi</taxon>
        <taxon>Dikarya</taxon>
        <taxon>Ascomycota</taxon>
        <taxon>Pezizomycotina</taxon>
        <taxon>Sordariomycetes</taxon>
        <taxon>Hypocreomycetidae</taxon>
        <taxon>Hypocreales</taxon>
        <taxon>Nectriaceae</taxon>
        <taxon>Fusarium</taxon>
        <taxon>Fusarium fujikuroi species complex</taxon>
    </lineage>
</organism>
<dbReference type="RefSeq" id="XP_037206968.1">
    <property type="nucleotide sequence ID" value="XM_037352472.1"/>
</dbReference>
<evidence type="ECO:0000313" key="2">
    <source>
        <dbReference type="Proteomes" id="UP000530670"/>
    </source>
</evidence>
<dbReference type="OrthoDB" id="5094570at2759"/>